<feature type="non-terminal residue" evidence="1">
    <location>
        <position position="55"/>
    </location>
</feature>
<evidence type="ECO:0000313" key="2">
    <source>
        <dbReference type="Proteomes" id="UP001187192"/>
    </source>
</evidence>
<organism evidence="1 2">
    <name type="scientific">Ficus carica</name>
    <name type="common">Common fig</name>
    <dbReference type="NCBI Taxonomy" id="3494"/>
    <lineage>
        <taxon>Eukaryota</taxon>
        <taxon>Viridiplantae</taxon>
        <taxon>Streptophyta</taxon>
        <taxon>Embryophyta</taxon>
        <taxon>Tracheophyta</taxon>
        <taxon>Spermatophyta</taxon>
        <taxon>Magnoliopsida</taxon>
        <taxon>eudicotyledons</taxon>
        <taxon>Gunneridae</taxon>
        <taxon>Pentapetalae</taxon>
        <taxon>rosids</taxon>
        <taxon>fabids</taxon>
        <taxon>Rosales</taxon>
        <taxon>Moraceae</taxon>
        <taxon>Ficeae</taxon>
        <taxon>Ficus</taxon>
    </lineage>
</organism>
<dbReference type="Proteomes" id="UP001187192">
    <property type="component" value="Unassembled WGS sequence"/>
</dbReference>
<dbReference type="AlphaFoldDB" id="A0AA88DHB3"/>
<gene>
    <name evidence="1" type="ORF">TIFTF001_009060</name>
</gene>
<reference evidence="1" key="1">
    <citation type="submission" date="2023-07" db="EMBL/GenBank/DDBJ databases">
        <title>draft genome sequence of fig (Ficus carica).</title>
        <authorList>
            <person name="Takahashi T."/>
            <person name="Nishimura K."/>
        </authorList>
    </citation>
    <scope>NUCLEOTIDE SEQUENCE</scope>
</reference>
<keyword evidence="2" id="KW-1185">Reference proteome</keyword>
<name>A0AA88DHB3_FICCA</name>
<evidence type="ECO:0000313" key="1">
    <source>
        <dbReference type="EMBL" id="GMN39834.1"/>
    </source>
</evidence>
<proteinExistence type="predicted"/>
<dbReference type="EMBL" id="BTGU01000010">
    <property type="protein sequence ID" value="GMN39834.1"/>
    <property type="molecule type" value="Genomic_DNA"/>
</dbReference>
<comment type="caution">
    <text evidence="1">The sequence shown here is derived from an EMBL/GenBank/DDBJ whole genome shotgun (WGS) entry which is preliminary data.</text>
</comment>
<accession>A0AA88DHB3</accession>
<protein>
    <submittedName>
        <fullName evidence="1">Uncharacterized protein</fullName>
    </submittedName>
</protein>
<sequence>MGVEVETEFQDGGTGFENKVGFEFLDRDRGRVSGHELRSGFGTGVGVEFLDGGRV</sequence>